<evidence type="ECO:0000313" key="1">
    <source>
        <dbReference type="EMBL" id="BBH24571.1"/>
    </source>
</evidence>
<dbReference type="AlphaFoldDB" id="A0A3G9JF89"/>
<dbReference type="EMBL" id="AP019308">
    <property type="protein sequence ID" value="BBH24571.1"/>
    <property type="molecule type" value="Genomic_DNA"/>
</dbReference>
<gene>
    <name evidence="1" type="ORF">Back11_59160</name>
</gene>
<dbReference type="OrthoDB" id="2663958at2"/>
<dbReference type="KEGG" id="pbk:Back11_59160"/>
<accession>A0A3G9JF89</accession>
<name>A0A3G9JF89_9BACL</name>
<reference evidence="1 2" key="1">
    <citation type="submission" date="2018-11" db="EMBL/GenBank/DDBJ databases">
        <title>Complete genome sequence of Paenibacillus baekrokdamisoli strain KCTC 33723.</title>
        <authorList>
            <person name="Kang S.W."/>
            <person name="Lee K.C."/>
            <person name="Kim K.K."/>
            <person name="Kim J.S."/>
            <person name="Kim D.S."/>
            <person name="Ko S.H."/>
            <person name="Yang S.H."/>
            <person name="Lee J.S."/>
        </authorList>
    </citation>
    <scope>NUCLEOTIDE SEQUENCE [LARGE SCALE GENOMIC DNA]</scope>
    <source>
        <strain evidence="1 2">KCTC 33723</strain>
    </source>
</reference>
<evidence type="ECO:0000313" key="2">
    <source>
        <dbReference type="Proteomes" id="UP000275368"/>
    </source>
</evidence>
<sequence>MAISFTKSIISRLNRELADIQSQSTNEKNKKEKALAKINQLQRDIKLSSSPSDLSSKMSRINKLNEEIKTINRVQADLSKQFVTKTAALKQQLAKDKPSNHIE</sequence>
<organism evidence="1 2">
    <name type="scientific">Paenibacillus baekrokdamisoli</name>
    <dbReference type="NCBI Taxonomy" id="1712516"/>
    <lineage>
        <taxon>Bacteria</taxon>
        <taxon>Bacillati</taxon>
        <taxon>Bacillota</taxon>
        <taxon>Bacilli</taxon>
        <taxon>Bacillales</taxon>
        <taxon>Paenibacillaceae</taxon>
        <taxon>Paenibacillus</taxon>
    </lineage>
</organism>
<proteinExistence type="predicted"/>
<dbReference type="Proteomes" id="UP000275368">
    <property type="component" value="Chromosome"/>
</dbReference>
<dbReference type="RefSeq" id="WP_125664875.1">
    <property type="nucleotide sequence ID" value="NZ_AP019308.1"/>
</dbReference>
<protein>
    <submittedName>
        <fullName evidence="1">Uncharacterized protein</fullName>
    </submittedName>
</protein>
<keyword evidence="2" id="KW-1185">Reference proteome</keyword>